<name>A0AAD9V4P5_ACRCE</name>
<sequence length="84" mass="9748">MAARRMSCFLRMFVAAGKASLSPPLGSLLEQIFLCNCSCRAKAAWAEFQQGLIRVRARVVMFAYPRRREARSEHGPKFRWDKRR</sequence>
<reference evidence="1" key="1">
    <citation type="journal article" date="2023" name="G3 (Bethesda)">
        <title>Whole genome assembly and annotation of the endangered Caribbean coral Acropora cervicornis.</title>
        <authorList>
            <person name="Selwyn J.D."/>
            <person name="Vollmer S.V."/>
        </authorList>
    </citation>
    <scope>NUCLEOTIDE SEQUENCE</scope>
    <source>
        <strain evidence="1">K2</strain>
    </source>
</reference>
<evidence type="ECO:0000313" key="2">
    <source>
        <dbReference type="Proteomes" id="UP001249851"/>
    </source>
</evidence>
<comment type="caution">
    <text evidence="1">The sequence shown here is derived from an EMBL/GenBank/DDBJ whole genome shotgun (WGS) entry which is preliminary data.</text>
</comment>
<keyword evidence="2" id="KW-1185">Reference proteome</keyword>
<dbReference type="AlphaFoldDB" id="A0AAD9V4P5"/>
<accession>A0AAD9V4P5</accession>
<proteinExistence type="predicted"/>
<dbReference type="Proteomes" id="UP001249851">
    <property type="component" value="Unassembled WGS sequence"/>
</dbReference>
<evidence type="ECO:0000313" key="1">
    <source>
        <dbReference type="EMBL" id="KAK2561136.1"/>
    </source>
</evidence>
<organism evidence="1 2">
    <name type="scientific">Acropora cervicornis</name>
    <name type="common">Staghorn coral</name>
    <dbReference type="NCBI Taxonomy" id="6130"/>
    <lineage>
        <taxon>Eukaryota</taxon>
        <taxon>Metazoa</taxon>
        <taxon>Cnidaria</taxon>
        <taxon>Anthozoa</taxon>
        <taxon>Hexacorallia</taxon>
        <taxon>Scleractinia</taxon>
        <taxon>Astrocoeniina</taxon>
        <taxon>Acroporidae</taxon>
        <taxon>Acropora</taxon>
    </lineage>
</organism>
<protein>
    <submittedName>
        <fullName evidence="1">Uncharacterized protein</fullName>
    </submittedName>
</protein>
<gene>
    <name evidence="1" type="ORF">P5673_016277</name>
</gene>
<reference evidence="1" key="2">
    <citation type="journal article" date="2023" name="Science">
        <title>Genomic signatures of disease resistance in endangered staghorn corals.</title>
        <authorList>
            <person name="Vollmer S.V."/>
            <person name="Selwyn J.D."/>
            <person name="Despard B.A."/>
            <person name="Roesel C.L."/>
        </authorList>
    </citation>
    <scope>NUCLEOTIDE SEQUENCE</scope>
    <source>
        <strain evidence="1">K2</strain>
    </source>
</reference>
<dbReference type="EMBL" id="JARQWQ010000034">
    <property type="protein sequence ID" value="KAK2561136.1"/>
    <property type="molecule type" value="Genomic_DNA"/>
</dbReference>